<dbReference type="InterPro" id="IPR050438">
    <property type="entry name" value="LMW_PTPase"/>
</dbReference>
<keyword evidence="10" id="KW-1185">Reference proteome</keyword>
<feature type="active site" description="Proton donor" evidence="7">
    <location>
        <position position="125"/>
    </location>
</feature>
<keyword evidence="6" id="KW-0904">Protein phosphatase</keyword>
<organism evidence="9 10">
    <name type="scientific">Mesosutterella multiformis</name>
    <dbReference type="NCBI Taxonomy" id="2259133"/>
    <lineage>
        <taxon>Bacteria</taxon>
        <taxon>Pseudomonadati</taxon>
        <taxon>Pseudomonadota</taxon>
        <taxon>Betaproteobacteria</taxon>
        <taxon>Burkholderiales</taxon>
        <taxon>Sutterellaceae</taxon>
        <taxon>Mesosutterella</taxon>
    </lineage>
</organism>
<dbReference type="SUPFAM" id="SSF52788">
    <property type="entry name" value="Phosphotyrosine protein phosphatases I"/>
    <property type="match status" value="1"/>
</dbReference>
<feature type="domain" description="Phosphotyrosine protein phosphatase I" evidence="8">
    <location>
        <begin position="2"/>
        <end position="151"/>
    </location>
</feature>
<dbReference type="PANTHER" id="PTHR11717:SF7">
    <property type="entry name" value="LOW MOLECULAR WEIGHT PHOSPHOTYROSINE PROTEIN PHOSPHATASE"/>
    <property type="match status" value="1"/>
</dbReference>
<comment type="caution">
    <text evidence="9">The sequence shown here is derived from an EMBL/GenBank/DDBJ whole genome shotgun (WGS) entry which is preliminary data.</text>
</comment>
<dbReference type="Proteomes" id="UP000266091">
    <property type="component" value="Unassembled WGS sequence"/>
</dbReference>
<accession>A0A401LKY1</accession>
<dbReference type="EMBL" id="BGZJ01000001">
    <property type="protein sequence ID" value="GBO92986.1"/>
    <property type="molecule type" value="Genomic_DNA"/>
</dbReference>
<evidence type="ECO:0000313" key="10">
    <source>
        <dbReference type="Proteomes" id="UP000266091"/>
    </source>
</evidence>
<gene>
    <name evidence="9" type="primary">ptpA</name>
    <name evidence="9" type="ORF">MESMUL_03400</name>
</gene>
<dbReference type="PANTHER" id="PTHR11717">
    <property type="entry name" value="LOW MOLECULAR WEIGHT PROTEIN TYROSINE PHOSPHATASE"/>
    <property type="match status" value="1"/>
</dbReference>
<accession>A0A388S9S5</accession>
<dbReference type="SMART" id="SM00226">
    <property type="entry name" value="LMWPc"/>
    <property type="match status" value="1"/>
</dbReference>
<evidence type="ECO:0000256" key="5">
    <source>
        <dbReference type="ARBA" id="ARBA00022801"/>
    </source>
</evidence>
<evidence type="ECO:0000259" key="8">
    <source>
        <dbReference type="SMART" id="SM00226"/>
    </source>
</evidence>
<evidence type="ECO:0000313" key="9">
    <source>
        <dbReference type="EMBL" id="GBO92986.1"/>
    </source>
</evidence>
<dbReference type="GO" id="GO:0004726">
    <property type="term" value="F:non-membrane spanning protein tyrosine phosphatase activity"/>
    <property type="evidence" value="ECO:0007669"/>
    <property type="project" value="InterPro"/>
</dbReference>
<dbReference type="InterPro" id="IPR017867">
    <property type="entry name" value="Tyr_phospatase_low_mol_wt"/>
</dbReference>
<evidence type="ECO:0000256" key="3">
    <source>
        <dbReference type="ARBA" id="ARBA00013064"/>
    </source>
</evidence>
<dbReference type="GO" id="GO:0003993">
    <property type="term" value="F:acid phosphatase activity"/>
    <property type="evidence" value="ECO:0007669"/>
    <property type="project" value="InterPro"/>
</dbReference>
<dbReference type="FunFam" id="3.40.50.2300:FF:000113">
    <property type="entry name" value="Low molecular weight protein-tyrosine-phosphatase"/>
    <property type="match status" value="1"/>
</dbReference>
<dbReference type="Pfam" id="PF01451">
    <property type="entry name" value="LMWPc"/>
    <property type="match status" value="1"/>
</dbReference>
<dbReference type="AlphaFoldDB" id="A0A388S9S5"/>
<proteinExistence type="inferred from homology"/>
<dbReference type="OrthoDB" id="9784339at2"/>
<dbReference type="GO" id="GO:0005737">
    <property type="term" value="C:cytoplasm"/>
    <property type="evidence" value="ECO:0007669"/>
    <property type="project" value="UniProtKB-SubCell"/>
</dbReference>
<dbReference type="PRINTS" id="PR00719">
    <property type="entry name" value="LMWPTPASE"/>
</dbReference>
<keyword evidence="4" id="KW-0963">Cytoplasm</keyword>
<dbReference type="RefSeq" id="WP_022444796.1">
    <property type="nucleotide sequence ID" value="NZ_BGZJ01000001.1"/>
</dbReference>
<dbReference type="PRINTS" id="PR00720">
    <property type="entry name" value="MAMMALPTPASE"/>
</dbReference>
<evidence type="ECO:0000256" key="2">
    <source>
        <dbReference type="ARBA" id="ARBA00011063"/>
    </source>
</evidence>
<protein>
    <recommendedName>
        <fullName evidence="3">protein-tyrosine-phosphatase</fullName>
        <ecNumber evidence="3">3.1.3.48</ecNumber>
    </recommendedName>
</protein>
<dbReference type="Gene3D" id="3.40.50.2300">
    <property type="match status" value="1"/>
</dbReference>
<dbReference type="InterPro" id="IPR036196">
    <property type="entry name" value="Ptyr_pPase_sf"/>
</dbReference>
<dbReference type="CDD" id="cd16343">
    <property type="entry name" value="LMWPTP"/>
    <property type="match status" value="1"/>
</dbReference>
<dbReference type="InterPro" id="IPR023485">
    <property type="entry name" value="Ptyr_pPase"/>
</dbReference>
<evidence type="ECO:0000256" key="1">
    <source>
        <dbReference type="ARBA" id="ARBA00004496"/>
    </source>
</evidence>
<comment type="similarity">
    <text evidence="2">Belongs to the low molecular weight phosphotyrosine protein phosphatase family.</text>
</comment>
<comment type="subcellular location">
    <subcellularLocation>
        <location evidence="1">Cytoplasm</location>
    </subcellularLocation>
</comment>
<feature type="active site" description="Nucleophile" evidence="7">
    <location>
        <position position="8"/>
    </location>
</feature>
<keyword evidence="5" id="KW-0378">Hydrolase</keyword>
<evidence type="ECO:0000256" key="7">
    <source>
        <dbReference type="PIRSR" id="PIRSR617867-1"/>
    </source>
</evidence>
<sequence>MIKVLFVCMGNICRSPTAEAVFRKMVTDAGIGSEVAVDSAGTHGYHVGEAPDVRSQLAGRKRGYDLSAHRARQITLDDYSSADFILAMDWENLSELQRQCPPVFRHKLHLLMRYASEYDAAVIPDPYYGGTNGFNLVLDYCEDACQGLLEIVKRRVSMYAPAPQPQKGEAEH</sequence>
<name>A0A388S9S5_9BURK</name>
<dbReference type="InterPro" id="IPR002115">
    <property type="entry name" value="Tyr_Pase_low_mol_wt_mml"/>
</dbReference>
<dbReference type="EC" id="3.1.3.48" evidence="3"/>
<evidence type="ECO:0000256" key="6">
    <source>
        <dbReference type="ARBA" id="ARBA00022912"/>
    </source>
</evidence>
<reference evidence="9 10" key="1">
    <citation type="journal article" date="2018" name="Int. J. Syst. Evol. Microbiol.">
        <title>Mesosutterella multiformis gen. nov., sp. nov., a member of the family Sutterellaceae and Sutterella megalosphaeroides sp. nov., isolated from human faeces.</title>
        <authorList>
            <person name="Sakamoto M."/>
            <person name="Ikeyama N."/>
            <person name="Kunihiro T."/>
            <person name="Iino T."/>
            <person name="Yuki M."/>
            <person name="Ohkuma M."/>
        </authorList>
    </citation>
    <scope>NUCLEOTIDE SEQUENCE [LARGE SCALE GENOMIC DNA]</scope>
    <source>
        <strain evidence="9 10">4NBBH2</strain>
    </source>
</reference>
<evidence type="ECO:0000256" key="4">
    <source>
        <dbReference type="ARBA" id="ARBA00022490"/>
    </source>
</evidence>
<feature type="active site" evidence="7">
    <location>
        <position position="14"/>
    </location>
</feature>